<organism evidence="1 2">
    <name type="scientific">Nephila pilipes</name>
    <name type="common">Giant wood spider</name>
    <name type="synonym">Nephila maculata</name>
    <dbReference type="NCBI Taxonomy" id="299642"/>
    <lineage>
        <taxon>Eukaryota</taxon>
        <taxon>Metazoa</taxon>
        <taxon>Ecdysozoa</taxon>
        <taxon>Arthropoda</taxon>
        <taxon>Chelicerata</taxon>
        <taxon>Arachnida</taxon>
        <taxon>Araneae</taxon>
        <taxon>Araneomorphae</taxon>
        <taxon>Entelegynae</taxon>
        <taxon>Araneoidea</taxon>
        <taxon>Nephilidae</taxon>
        <taxon>Nephila</taxon>
    </lineage>
</organism>
<sequence>MLEIPRKLRTVWVVLLVNGQLQSVHETTIQDHLSFYSRSGWTVRIGRFCSVMVNLGILWCLATLQPHTPTHRREVVQLRERTGEQK</sequence>
<evidence type="ECO:0000313" key="1">
    <source>
        <dbReference type="EMBL" id="GFS68881.1"/>
    </source>
</evidence>
<dbReference type="Proteomes" id="UP000887013">
    <property type="component" value="Unassembled WGS sequence"/>
</dbReference>
<comment type="caution">
    <text evidence="1">The sequence shown here is derived from an EMBL/GenBank/DDBJ whole genome shotgun (WGS) entry which is preliminary data.</text>
</comment>
<gene>
    <name evidence="1" type="ORF">NPIL_456531</name>
</gene>
<dbReference type="EMBL" id="BMAW01000426">
    <property type="protein sequence ID" value="GFS68881.1"/>
    <property type="molecule type" value="Genomic_DNA"/>
</dbReference>
<dbReference type="AlphaFoldDB" id="A0A8X6MMZ8"/>
<keyword evidence="2" id="KW-1185">Reference proteome</keyword>
<reference evidence="1" key="1">
    <citation type="submission" date="2020-08" db="EMBL/GenBank/DDBJ databases">
        <title>Multicomponent nature underlies the extraordinary mechanical properties of spider dragline silk.</title>
        <authorList>
            <person name="Kono N."/>
            <person name="Nakamura H."/>
            <person name="Mori M."/>
            <person name="Yoshida Y."/>
            <person name="Ohtoshi R."/>
            <person name="Malay A.D."/>
            <person name="Moran D.A.P."/>
            <person name="Tomita M."/>
            <person name="Numata K."/>
            <person name="Arakawa K."/>
        </authorList>
    </citation>
    <scope>NUCLEOTIDE SEQUENCE</scope>
</reference>
<accession>A0A8X6MMZ8</accession>
<name>A0A8X6MMZ8_NEPPI</name>
<protein>
    <submittedName>
        <fullName evidence="1">Uncharacterized protein</fullName>
    </submittedName>
</protein>
<evidence type="ECO:0000313" key="2">
    <source>
        <dbReference type="Proteomes" id="UP000887013"/>
    </source>
</evidence>
<proteinExistence type="predicted"/>